<feature type="region of interest" description="Disordered" evidence="10">
    <location>
        <begin position="256"/>
        <end position="291"/>
    </location>
</feature>
<accession>A0A975RX32</accession>
<evidence type="ECO:0000256" key="3">
    <source>
        <dbReference type="ARBA" id="ARBA00022448"/>
    </source>
</evidence>
<dbReference type="GO" id="GO:0031992">
    <property type="term" value="F:energy transducer activity"/>
    <property type="evidence" value="ECO:0007669"/>
    <property type="project" value="TreeGrafter"/>
</dbReference>
<evidence type="ECO:0000256" key="8">
    <source>
        <dbReference type="ARBA" id="ARBA00022989"/>
    </source>
</evidence>
<keyword evidence="7" id="KW-0653">Protein transport</keyword>
<dbReference type="InterPro" id="IPR051045">
    <property type="entry name" value="TonB-dependent_transducer"/>
</dbReference>
<keyword evidence="6" id="KW-0812">Transmembrane</keyword>
<keyword evidence="11" id="KW-0732">Signal</keyword>
<dbReference type="NCBIfam" id="TIGR01352">
    <property type="entry name" value="tonB_Cterm"/>
    <property type="match status" value="1"/>
</dbReference>
<evidence type="ECO:0000256" key="11">
    <source>
        <dbReference type="SAM" id="SignalP"/>
    </source>
</evidence>
<feature type="domain" description="TonB C-terminal" evidence="12">
    <location>
        <begin position="25"/>
        <end position="122"/>
    </location>
</feature>
<dbReference type="InterPro" id="IPR006260">
    <property type="entry name" value="TonB/TolA_C"/>
</dbReference>
<gene>
    <name evidence="13" type="ORF">KMZ93_21865</name>
</gene>
<dbReference type="AlphaFoldDB" id="A0A975RX32"/>
<evidence type="ECO:0000256" key="4">
    <source>
        <dbReference type="ARBA" id="ARBA00022475"/>
    </source>
</evidence>
<evidence type="ECO:0000256" key="5">
    <source>
        <dbReference type="ARBA" id="ARBA00022519"/>
    </source>
</evidence>
<keyword evidence="3" id="KW-0813">Transport</keyword>
<dbReference type="Proteomes" id="UP000676951">
    <property type="component" value="Chromosome"/>
</dbReference>
<evidence type="ECO:0000256" key="10">
    <source>
        <dbReference type="SAM" id="MobiDB-lite"/>
    </source>
</evidence>
<keyword evidence="14" id="KW-1185">Reference proteome</keyword>
<dbReference type="PROSITE" id="PS51257">
    <property type="entry name" value="PROKAR_LIPOPROTEIN"/>
    <property type="match status" value="1"/>
</dbReference>
<evidence type="ECO:0000259" key="12">
    <source>
        <dbReference type="PROSITE" id="PS52015"/>
    </source>
</evidence>
<dbReference type="PANTHER" id="PTHR33446:SF2">
    <property type="entry name" value="PROTEIN TONB"/>
    <property type="match status" value="1"/>
</dbReference>
<evidence type="ECO:0000256" key="2">
    <source>
        <dbReference type="ARBA" id="ARBA00006555"/>
    </source>
</evidence>
<keyword evidence="5" id="KW-0997">Cell inner membrane</keyword>
<keyword evidence="9" id="KW-0472">Membrane</keyword>
<dbReference type="PROSITE" id="PS52015">
    <property type="entry name" value="TONB_CTD"/>
    <property type="match status" value="1"/>
</dbReference>
<evidence type="ECO:0000313" key="13">
    <source>
        <dbReference type="EMBL" id="QWG22576.1"/>
    </source>
</evidence>
<comment type="subcellular location">
    <subcellularLocation>
        <location evidence="1">Cell inner membrane</location>
        <topology evidence="1">Single-pass membrane protein</topology>
        <orientation evidence="1">Periplasmic side</orientation>
    </subcellularLocation>
</comment>
<dbReference type="GO" id="GO:0098797">
    <property type="term" value="C:plasma membrane protein complex"/>
    <property type="evidence" value="ECO:0007669"/>
    <property type="project" value="TreeGrafter"/>
</dbReference>
<feature type="compositionally biased region" description="Low complexity" evidence="10">
    <location>
        <begin position="272"/>
        <end position="288"/>
    </location>
</feature>
<dbReference type="Gene3D" id="3.30.1150.10">
    <property type="match status" value="1"/>
</dbReference>
<feature type="chain" id="PRO_5037494216" evidence="11">
    <location>
        <begin position="23"/>
        <end position="672"/>
    </location>
</feature>
<name>A0A975RX32_9BRAD</name>
<evidence type="ECO:0000256" key="1">
    <source>
        <dbReference type="ARBA" id="ARBA00004383"/>
    </source>
</evidence>
<feature type="signal peptide" evidence="11">
    <location>
        <begin position="1"/>
        <end position="22"/>
    </location>
</feature>
<keyword evidence="4" id="KW-1003">Cell membrane</keyword>
<dbReference type="GO" id="GO:0055085">
    <property type="term" value="P:transmembrane transport"/>
    <property type="evidence" value="ECO:0007669"/>
    <property type="project" value="InterPro"/>
</dbReference>
<dbReference type="GO" id="GO:0015031">
    <property type="term" value="P:protein transport"/>
    <property type="evidence" value="ECO:0007669"/>
    <property type="project" value="UniProtKB-KW"/>
</dbReference>
<organism evidence="13 14">
    <name type="scientific">Bradyrhizobium sediminis</name>
    <dbReference type="NCBI Taxonomy" id="2840469"/>
    <lineage>
        <taxon>Bacteria</taxon>
        <taxon>Pseudomonadati</taxon>
        <taxon>Pseudomonadota</taxon>
        <taxon>Alphaproteobacteria</taxon>
        <taxon>Hyphomicrobiales</taxon>
        <taxon>Nitrobacteraceae</taxon>
        <taxon>Bradyrhizobium</taxon>
    </lineage>
</organism>
<dbReference type="EMBL" id="CP076136">
    <property type="protein sequence ID" value="QWG22576.1"/>
    <property type="molecule type" value="Genomic_DNA"/>
</dbReference>
<comment type="similarity">
    <text evidence="2">Belongs to the TonB family.</text>
</comment>
<keyword evidence="8" id="KW-1133">Transmembrane helix</keyword>
<dbReference type="Pfam" id="PF03544">
    <property type="entry name" value="TonB_C"/>
    <property type="match status" value="1"/>
</dbReference>
<evidence type="ECO:0000256" key="7">
    <source>
        <dbReference type="ARBA" id="ARBA00022927"/>
    </source>
</evidence>
<sequence length="672" mass="73165">MMIRHWFVLLFAVSCSSSPVLADQSYKKRLVEHLNKFKQYPASANARHASGESLVTFSVDREGKITSSSVVKSSGELDLDQASLEMLIRAQPLPPLPADMTNNPEKFTLPVIFRSKAAMESSSPDIDLSAFMTGTCKTLKLAGRDFTCKSVSYFHTKQGRANFTVVLDNTADDGHVVSFSGANGRKVNEDLYELPIDRMLLNSKDRPKISGLPVPLVEPSAGICKQLGNFPARQVSSITCTVMDRNGNQYELAFESDGSPISAKGPKDERISQSTPTISQTPTPSKSSVSLPPAIRAATNEEMKDCGAKEIPEAAVTSLDLNGDGVNDYIIDFEKIFENVSGCSCGSAGCPRDFWVSETGSFVKSFSQKIQGIERIENGLQGQTVILGTHGSTCNQVGSNACYFKLTWAGSKAMIEPLNSTAQSQNSEARGSHLGKWYASDPAVCSNHPDDLNLGLLVYGTKEVWGPDERGCQILKSVSRATKVDLTMRCSVEGTTSAKPEHETLEVVGGKLKLTFREGRKQRTFTYNRCPAETESKLHYGSRAGMTVTVVSKSGINGDRAVIKTKHTKEDAIGFCREYVGKVTEKCIQDEMAIRLRDEITGNCLTGRFTNFAGEDHQYLGAMKPKNDDTFAKYVIRNLANGQIADGSMGSGYPTNMGIFKALCPQKAPQDE</sequence>
<dbReference type="InterPro" id="IPR037682">
    <property type="entry name" value="TonB_C"/>
</dbReference>
<evidence type="ECO:0000313" key="14">
    <source>
        <dbReference type="Proteomes" id="UP000676951"/>
    </source>
</evidence>
<evidence type="ECO:0000256" key="6">
    <source>
        <dbReference type="ARBA" id="ARBA00022692"/>
    </source>
</evidence>
<dbReference type="SUPFAM" id="SSF74653">
    <property type="entry name" value="TolA/TonB C-terminal domain"/>
    <property type="match status" value="1"/>
</dbReference>
<proteinExistence type="inferred from homology"/>
<evidence type="ECO:0000256" key="9">
    <source>
        <dbReference type="ARBA" id="ARBA00023136"/>
    </source>
</evidence>
<dbReference type="PANTHER" id="PTHR33446">
    <property type="entry name" value="PROTEIN TONB-RELATED"/>
    <property type="match status" value="1"/>
</dbReference>
<reference evidence="13 14" key="1">
    <citation type="submission" date="2021-06" db="EMBL/GenBank/DDBJ databases">
        <title>Bradyrhizobium sp. S2-11-4 Genome sequencing.</title>
        <authorList>
            <person name="Jin L."/>
        </authorList>
    </citation>
    <scope>NUCLEOTIDE SEQUENCE [LARGE SCALE GENOMIC DNA]</scope>
    <source>
        <strain evidence="13 14">S2-11-4</strain>
    </source>
</reference>
<protein>
    <submittedName>
        <fullName evidence="13">Energy transducer TonB</fullName>
    </submittedName>
</protein>